<evidence type="ECO:0000313" key="2">
    <source>
        <dbReference type="EMBL" id="MRX48490.1"/>
    </source>
</evidence>
<keyword evidence="1" id="KW-0732">Signal</keyword>
<keyword evidence="3" id="KW-1185">Reference proteome</keyword>
<accession>A0A7K0FT59</accession>
<comment type="caution">
    <text evidence="2">The sequence shown here is derived from an EMBL/GenBank/DDBJ whole genome shotgun (WGS) entry which is preliminary data.</text>
</comment>
<protein>
    <recommendedName>
        <fullName evidence="4">T9SS type A sorting domain-containing protein</fullName>
    </recommendedName>
</protein>
<evidence type="ECO:0008006" key="4">
    <source>
        <dbReference type="Google" id="ProtNLM"/>
    </source>
</evidence>
<dbReference type="RefSeq" id="WP_154288560.1">
    <property type="nucleotide sequence ID" value="NZ_WKJI01000004.1"/>
</dbReference>
<proteinExistence type="predicted"/>
<dbReference type="AlphaFoldDB" id="A0A7K0FT59"/>
<dbReference type="EMBL" id="WKJI01000004">
    <property type="protein sequence ID" value="MRX48490.1"/>
    <property type="molecule type" value="Genomic_DNA"/>
</dbReference>
<organism evidence="2 3">
    <name type="scientific">Pedobacter puniceum</name>
    <dbReference type="NCBI Taxonomy" id="2666136"/>
    <lineage>
        <taxon>Bacteria</taxon>
        <taxon>Pseudomonadati</taxon>
        <taxon>Bacteroidota</taxon>
        <taxon>Sphingobacteriia</taxon>
        <taxon>Sphingobacteriales</taxon>
        <taxon>Sphingobacteriaceae</taxon>
        <taxon>Pedobacter</taxon>
    </lineage>
</organism>
<sequence length="210" mass="23247">MKKLIFSFLGLICALETLGQCSSWSASVNCVEQPQYTSFANGSPLVAYTAEVSPYAGAYNYLWSISPYPNTQYYIDNNLPIPSGNISGSGTTAIFYSENEGDFLIEVTAQSECGNIGASSPMLFVSYNSYSMYDTKLNYLNQSLEVYTNNKSLDFKGYKASLFDQSGKEISSVISQVNKKSTMKIGNLSKGEYALFIIEGKKLYRYKVII</sequence>
<feature type="signal peptide" evidence="1">
    <location>
        <begin position="1"/>
        <end position="19"/>
    </location>
</feature>
<evidence type="ECO:0000313" key="3">
    <source>
        <dbReference type="Proteomes" id="UP000462931"/>
    </source>
</evidence>
<name>A0A7K0FT59_9SPHI</name>
<dbReference type="Proteomes" id="UP000462931">
    <property type="component" value="Unassembled WGS sequence"/>
</dbReference>
<reference evidence="2 3" key="1">
    <citation type="submission" date="2019-11" db="EMBL/GenBank/DDBJ databases">
        <authorList>
            <person name="Cheng Q."/>
            <person name="Yang Z."/>
        </authorList>
    </citation>
    <scope>NUCLEOTIDE SEQUENCE [LARGE SCALE GENOMIC DNA]</scope>
    <source>
        <strain evidence="2 3">HX-22-1</strain>
    </source>
</reference>
<feature type="chain" id="PRO_5029779262" description="T9SS type A sorting domain-containing protein" evidence="1">
    <location>
        <begin position="20"/>
        <end position="210"/>
    </location>
</feature>
<evidence type="ECO:0000256" key="1">
    <source>
        <dbReference type="SAM" id="SignalP"/>
    </source>
</evidence>
<gene>
    <name evidence="2" type="ORF">GJJ64_14950</name>
</gene>